<reference evidence="3" key="1">
    <citation type="submission" date="2016-11" db="UniProtKB">
        <authorList>
            <consortium name="WormBaseParasite"/>
        </authorList>
    </citation>
    <scope>IDENTIFICATION</scope>
</reference>
<feature type="region of interest" description="Disordered" evidence="1">
    <location>
        <begin position="369"/>
        <end position="393"/>
    </location>
</feature>
<dbReference type="AlphaFoldDB" id="A0A1I8FAS4"/>
<feature type="compositionally biased region" description="Polar residues" evidence="1">
    <location>
        <begin position="1"/>
        <end position="15"/>
    </location>
</feature>
<keyword evidence="2" id="KW-1185">Reference proteome</keyword>
<protein>
    <submittedName>
        <fullName evidence="3">NTP_transf_2 domain-containing protein</fullName>
    </submittedName>
</protein>
<evidence type="ECO:0000313" key="3">
    <source>
        <dbReference type="WBParaSite" id="maker-unitig_27404-snap-gene-0.2-mRNA-1"/>
    </source>
</evidence>
<proteinExistence type="predicted"/>
<feature type="compositionally biased region" description="Basic and acidic residues" evidence="1">
    <location>
        <begin position="113"/>
        <end position="125"/>
    </location>
</feature>
<name>A0A1I8FAS4_9PLAT</name>
<feature type="region of interest" description="Disordered" evidence="1">
    <location>
        <begin position="468"/>
        <end position="492"/>
    </location>
</feature>
<dbReference type="WBParaSite" id="maker-unitig_27404-snap-gene-0.2-mRNA-1">
    <property type="protein sequence ID" value="maker-unitig_27404-snap-gene-0.2-mRNA-1"/>
    <property type="gene ID" value="maker-unitig_27404-snap-gene-0.2"/>
</dbReference>
<feature type="compositionally biased region" description="Basic residues" evidence="1">
    <location>
        <begin position="473"/>
        <end position="492"/>
    </location>
</feature>
<organism evidence="2 3">
    <name type="scientific">Macrostomum lignano</name>
    <dbReference type="NCBI Taxonomy" id="282301"/>
    <lineage>
        <taxon>Eukaryota</taxon>
        <taxon>Metazoa</taxon>
        <taxon>Spiralia</taxon>
        <taxon>Lophotrochozoa</taxon>
        <taxon>Platyhelminthes</taxon>
        <taxon>Rhabditophora</taxon>
        <taxon>Macrostomorpha</taxon>
        <taxon>Macrostomida</taxon>
        <taxon>Macrostomidae</taxon>
        <taxon>Macrostomum</taxon>
    </lineage>
</organism>
<dbReference type="Proteomes" id="UP000095280">
    <property type="component" value="Unplaced"/>
</dbReference>
<evidence type="ECO:0000256" key="1">
    <source>
        <dbReference type="SAM" id="MobiDB-lite"/>
    </source>
</evidence>
<sequence length="492" mass="54147">KSCASQENSRSQQLKKPTGTERAIPVWDHVHVESLGVCQQIVAHCAIMGFGGAHRYSTGAILPRARPRDVLALPTLQRQDPGIRHNRFIQRIMTMKSLRLLELPASSTRRHRRNDDHDECRDQADAKSNLPTEDPTKSRGREAELAGMWLGRRRYSKRILGLLARQPDASLAQRAGPELAKQVAAHLQRVAVHNGVTVAVLGGLSAARRSVSWTGRPDIVVGSAPAATELGWTSDPAGRARTLFAEMRALLERITPMPTTTIQRRLQPERPPCRPANVAILGHANFCPPTPERTGPGADPSCDNANAASWARTIGPLRWPNWSESNLVAAPQSPRPHAGVLRQQRHRSGGCCNRLLTLLPLSPTGAEGVGALPAQVRPNRSGQPQRPPQSPWCRLRRPARCADCCADSGRAAMATSTTPAKATIWRDVGAAQQEQLARLRPAVTAAHSIESEEHRLLRQHAKRLWFRTDSSRARARSRPARTGRSPGRRRRR</sequence>
<evidence type="ECO:0000313" key="2">
    <source>
        <dbReference type="Proteomes" id="UP000095280"/>
    </source>
</evidence>
<feature type="region of interest" description="Disordered" evidence="1">
    <location>
        <begin position="104"/>
        <end position="141"/>
    </location>
</feature>
<accession>A0A1I8FAS4</accession>
<feature type="region of interest" description="Disordered" evidence="1">
    <location>
        <begin position="1"/>
        <end position="20"/>
    </location>
</feature>